<evidence type="ECO:0000313" key="2">
    <source>
        <dbReference type="EMBL" id="RSK33114.1"/>
    </source>
</evidence>
<keyword evidence="3" id="KW-1185">Reference proteome</keyword>
<name>A0A3R9UJL1_9BACT</name>
<reference evidence="2 3" key="1">
    <citation type="submission" date="2018-12" db="EMBL/GenBank/DDBJ databases">
        <authorList>
            <person name="Feng G."/>
            <person name="Zhu H."/>
        </authorList>
    </citation>
    <scope>NUCLEOTIDE SEQUENCE [LARGE SCALE GENOMIC DNA]</scope>
    <source>
        <strain evidence="2 3">9PBR-2</strain>
    </source>
</reference>
<feature type="chain" id="PRO_5018662010" evidence="1">
    <location>
        <begin position="24"/>
        <end position="358"/>
    </location>
</feature>
<dbReference type="OrthoDB" id="1325014at2"/>
<dbReference type="RefSeq" id="WP_125429437.1">
    <property type="nucleotide sequence ID" value="NZ_RWIS01000006.1"/>
</dbReference>
<accession>A0A3R9UJL1</accession>
<protein>
    <submittedName>
        <fullName evidence="2">Uncharacterized protein</fullName>
    </submittedName>
</protein>
<gene>
    <name evidence="2" type="ORF">EI290_10380</name>
</gene>
<organism evidence="2 3">
    <name type="scientific">Hymenobacter metallilatus</name>
    <dbReference type="NCBI Taxonomy" id="2493666"/>
    <lineage>
        <taxon>Bacteria</taxon>
        <taxon>Pseudomonadati</taxon>
        <taxon>Bacteroidota</taxon>
        <taxon>Cytophagia</taxon>
        <taxon>Cytophagales</taxon>
        <taxon>Hymenobacteraceae</taxon>
        <taxon>Hymenobacter</taxon>
    </lineage>
</organism>
<evidence type="ECO:0000256" key="1">
    <source>
        <dbReference type="SAM" id="SignalP"/>
    </source>
</evidence>
<comment type="caution">
    <text evidence="2">The sequence shown here is derived from an EMBL/GenBank/DDBJ whole genome shotgun (WGS) entry which is preliminary data.</text>
</comment>
<dbReference type="EMBL" id="RWIS01000006">
    <property type="protein sequence ID" value="RSK33114.1"/>
    <property type="molecule type" value="Genomic_DNA"/>
</dbReference>
<dbReference type="Proteomes" id="UP000280066">
    <property type="component" value="Unassembled WGS sequence"/>
</dbReference>
<sequence length="358" mass="39450">MNTNILKRLLFLLAILQPLRTNASAERRQSLLGSTTDIVVVKNHIWVLENGGQITVYTTDGAKVQMASLRGIQAQLIAKAGDDIVAQTGQQLQKWSSKDSTWRVIGKLPVDAFALAVTSQNLVFAITTKGVLDVTTGKSYLPGSSPNDQLRQLKELGNPSACFLDKEDTIWLGFGYGEWGGNIFAYDTQNKKLSNLAFNSFEINLHPIKSFFQLPSGVGTSSGLQHMFNSGAVAEFKNQSAQLLYDSWNDRDTSTTRQIPFRTTTPYVGPATYDTATNTIYVYSNLGVYKGSYGTNLSRFTSWEKVFQPKLRWRNGQPDAVGSPMNVLKMLSLGNGKLVLLTQNDGVGIWDGQAFKLL</sequence>
<dbReference type="AlphaFoldDB" id="A0A3R9UJL1"/>
<proteinExistence type="predicted"/>
<keyword evidence="1" id="KW-0732">Signal</keyword>
<evidence type="ECO:0000313" key="3">
    <source>
        <dbReference type="Proteomes" id="UP000280066"/>
    </source>
</evidence>
<feature type="signal peptide" evidence="1">
    <location>
        <begin position="1"/>
        <end position="23"/>
    </location>
</feature>